<dbReference type="InterPro" id="IPR024244">
    <property type="entry name" value="DUF2537"/>
</dbReference>
<dbReference type="OrthoDB" id="3573230at2"/>
<keyword evidence="2" id="KW-0472">Membrane</keyword>
<feature type="transmembrane region" description="Helical" evidence="2">
    <location>
        <begin position="169"/>
        <end position="192"/>
    </location>
</feature>
<keyword evidence="4" id="KW-1185">Reference proteome</keyword>
<comment type="caution">
    <text evidence="3">The sequence shown here is derived from an EMBL/GenBank/DDBJ whole genome shotgun (WGS) entry which is preliminary data.</text>
</comment>
<evidence type="ECO:0000313" key="3">
    <source>
        <dbReference type="EMBL" id="RZS40996.1"/>
    </source>
</evidence>
<feature type="transmembrane region" description="Helical" evidence="2">
    <location>
        <begin position="113"/>
        <end position="137"/>
    </location>
</feature>
<keyword evidence="2" id="KW-1133">Transmembrane helix</keyword>
<name>A0A4Q7KWM8_9PSEU</name>
<accession>A0A4Q7KWM8</accession>
<sequence>MELRADGDRAVLVGLDGEIAPDQLIFDEELVSALREWARVVDVVRRTAAEDRDATGAVVSHRGRQLAARLAGELGTPVRYADPLTGETSTVDPPYPEAETVAPPREPVEPTPWGTGLTVTAIITVVVAFTTLVLAYALGETSKWISVGTVVVVTVGLLPSVWIARRTPIWRWVAFGIGAGVVASWIGLPFILAA</sequence>
<organism evidence="3 4">
    <name type="scientific">Herbihabitans rhizosphaerae</name>
    <dbReference type="NCBI Taxonomy" id="1872711"/>
    <lineage>
        <taxon>Bacteria</taxon>
        <taxon>Bacillati</taxon>
        <taxon>Actinomycetota</taxon>
        <taxon>Actinomycetes</taxon>
        <taxon>Pseudonocardiales</taxon>
        <taxon>Pseudonocardiaceae</taxon>
        <taxon>Herbihabitans</taxon>
    </lineage>
</organism>
<gene>
    <name evidence="3" type="ORF">EV193_103314</name>
</gene>
<protein>
    <submittedName>
        <fullName evidence="3">Uncharacterized protein DUF2537</fullName>
    </submittedName>
</protein>
<dbReference type="EMBL" id="SGWQ01000003">
    <property type="protein sequence ID" value="RZS40996.1"/>
    <property type="molecule type" value="Genomic_DNA"/>
</dbReference>
<dbReference type="Proteomes" id="UP000294257">
    <property type="component" value="Unassembled WGS sequence"/>
</dbReference>
<proteinExistence type="predicted"/>
<dbReference type="AlphaFoldDB" id="A0A4Q7KWM8"/>
<evidence type="ECO:0000256" key="2">
    <source>
        <dbReference type="SAM" id="Phobius"/>
    </source>
</evidence>
<feature type="region of interest" description="Disordered" evidence="1">
    <location>
        <begin position="84"/>
        <end position="110"/>
    </location>
</feature>
<dbReference type="Pfam" id="PF10801">
    <property type="entry name" value="DUF2537"/>
    <property type="match status" value="1"/>
</dbReference>
<evidence type="ECO:0000313" key="4">
    <source>
        <dbReference type="Proteomes" id="UP000294257"/>
    </source>
</evidence>
<evidence type="ECO:0000256" key="1">
    <source>
        <dbReference type="SAM" id="MobiDB-lite"/>
    </source>
</evidence>
<feature type="transmembrane region" description="Helical" evidence="2">
    <location>
        <begin position="144"/>
        <end position="163"/>
    </location>
</feature>
<keyword evidence="2" id="KW-0812">Transmembrane</keyword>
<reference evidence="3 4" key="1">
    <citation type="submission" date="2019-02" db="EMBL/GenBank/DDBJ databases">
        <title>Genomic Encyclopedia of Type Strains, Phase IV (KMG-IV): sequencing the most valuable type-strain genomes for metagenomic binning, comparative biology and taxonomic classification.</title>
        <authorList>
            <person name="Goeker M."/>
        </authorList>
    </citation>
    <scope>NUCLEOTIDE SEQUENCE [LARGE SCALE GENOMIC DNA]</scope>
    <source>
        <strain evidence="3 4">DSM 101727</strain>
    </source>
</reference>